<keyword evidence="1" id="KW-0812">Transmembrane</keyword>
<reference evidence="3 4" key="1">
    <citation type="submission" date="2020-08" db="EMBL/GenBank/DDBJ databases">
        <title>Sequencing the genomes of 1000 actinobacteria strains.</title>
        <authorList>
            <person name="Klenk H.-P."/>
        </authorList>
    </citation>
    <scope>NUCLEOTIDE SEQUENCE [LARGE SCALE GENOMIC DNA]</scope>
    <source>
        <strain evidence="3 4">DSM 43023</strain>
    </source>
</reference>
<evidence type="ECO:0000313" key="4">
    <source>
        <dbReference type="Proteomes" id="UP000534286"/>
    </source>
</evidence>
<keyword evidence="1" id="KW-1133">Transmembrane helix</keyword>
<gene>
    <name evidence="3" type="ORF">FHR32_000800</name>
</gene>
<protein>
    <submittedName>
        <fullName evidence="3">Putative membrane protein</fullName>
    </submittedName>
</protein>
<comment type="caution">
    <text evidence="3">The sequence shown here is derived from an EMBL/GenBank/DDBJ whole genome shotgun (WGS) entry which is preliminary data.</text>
</comment>
<keyword evidence="1" id="KW-0472">Membrane</keyword>
<organism evidence="3 4">
    <name type="scientific">Streptosporangium album</name>
    <dbReference type="NCBI Taxonomy" id="47479"/>
    <lineage>
        <taxon>Bacteria</taxon>
        <taxon>Bacillati</taxon>
        <taxon>Actinomycetota</taxon>
        <taxon>Actinomycetes</taxon>
        <taxon>Streptosporangiales</taxon>
        <taxon>Streptosporangiaceae</taxon>
        <taxon>Streptosporangium</taxon>
    </lineage>
</organism>
<dbReference type="Pfam" id="PF09851">
    <property type="entry name" value="SHOCT"/>
    <property type="match status" value="1"/>
</dbReference>
<dbReference type="EMBL" id="JACHJU010000001">
    <property type="protein sequence ID" value="MBB4936495.1"/>
    <property type="molecule type" value="Genomic_DNA"/>
</dbReference>
<keyword evidence="4" id="KW-1185">Reference proteome</keyword>
<proteinExistence type="predicted"/>
<sequence>MTRVVLILFIIAVVAVVAAVVLGVALVLRASRRPRPLSDDPREILRRRYAAGEIDEDEYLRRMSGLSQDW</sequence>
<evidence type="ECO:0000259" key="2">
    <source>
        <dbReference type="Pfam" id="PF09851"/>
    </source>
</evidence>
<dbReference type="AlphaFoldDB" id="A0A7W7W816"/>
<dbReference type="Proteomes" id="UP000534286">
    <property type="component" value="Unassembled WGS sequence"/>
</dbReference>
<evidence type="ECO:0000256" key="1">
    <source>
        <dbReference type="SAM" id="Phobius"/>
    </source>
</evidence>
<accession>A0A7W7W816</accession>
<dbReference type="InterPro" id="IPR018649">
    <property type="entry name" value="SHOCT"/>
</dbReference>
<feature type="domain" description="SHOCT" evidence="2">
    <location>
        <begin position="40"/>
        <end position="62"/>
    </location>
</feature>
<evidence type="ECO:0000313" key="3">
    <source>
        <dbReference type="EMBL" id="MBB4936495.1"/>
    </source>
</evidence>
<name>A0A7W7W816_9ACTN</name>
<dbReference type="RefSeq" id="WP_184753043.1">
    <property type="nucleotide sequence ID" value="NZ_BAABEK010000021.1"/>
</dbReference>
<feature type="transmembrane region" description="Helical" evidence="1">
    <location>
        <begin position="6"/>
        <end position="28"/>
    </location>
</feature>